<evidence type="ECO:0000256" key="1">
    <source>
        <dbReference type="ARBA" id="ARBA00023015"/>
    </source>
</evidence>
<keyword evidence="2" id="KW-0238">DNA-binding</keyword>
<dbReference type="EMBL" id="CR954246">
    <property type="protein sequence ID" value="CAI86811.1"/>
    <property type="molecule type" value="Genomic_DNA"/>
</dbReference>
<dbReference type="Gene3D" id="1.10.10.10">
    <property type="entry name" value="Winged helix-like DNA-binding domain superfamily/Winged helix DNA-binding domain"/>
    <property type="match status" value="1"/>
</dbReference>
<reference evidence="5 6" key="1">
    <citation type="journal article" date="2005" name="Genome Res.">
        <title>Coping with cold: the genome of the versatile marine Antarctica bacterium Pseudoalteromonas haloplanktis TAC125.</title>
        <authorList>
            <person name="Medigue C."/>
            <person name="Krin E."/>
            <person name="Pascal G."/>
            <person name="Barbe V."/>
            <person name="Bernsel A."/>
            <person name="Bertin P."/>
            <person name="Cheung F."/>
            <person name="Cruveiller S."/>
            <person name="Damico S."/>
            <person name="Duilio A."/>
            <person name="Fang G."/>
            <person name="Feller G."/>
            <person name="Mangenot S."/>
            <person name="Marino G."/>
            <person name="Nilsson J."/>
            <person name="Parilli E."/>
            <person name="Rocha E."/>
            <person name="Rouy Z."/>
            <person name="Sekowska A."/>
            <person name="Tutino M.L."/>
            <person name="Vallenet D."/>
            <person name="von Heijne G."/>
            <person name="Danchin A."/>
        </authorList>
    </citation>
    <scope>NUCLEOTIDE SEQUENCE [LARGE SCALE GENOMIC DNA]</scope>
    <source>
        <strain evidence="6">TAC 125</strain>
    </source>
</reference>
<dbReference type="HOGENOM" id="CLU_017584_9_5_6"/>
<dbReference type="InterPro" id="IPR000524">
    <property type="entry name" value="Tscrpt_reg_HTH_GntR"/>
</dbReference>
<dbReference type="PRINTS" id="PR00035">
    <property type="entry name" value="HTHGNTR"/>
</dbReference>
<dbReference type="PROSITE" id="PS50949">
    <property type="entry name" value="HTH_GNTR"/>
    <property type="match status" value="1"/>
</dbReference>
<dbReference type="GO" id="GO:0003700">
    <property type="term" value="F:DNA-binding transcription factor activity"/>
    <property type="evidence" value="ECO:0007669"/>
    <property type="project" value="InterPro"/>
</dbReference>
<dbReference type="Proteomes" id="UP000006843">
    <property type="component" value="Chromosome I"/>
</dbReference>
<dbReference type="STRING" id="326442.PSHAa1739"/>
<dbReference type="Pfam" id="PF07729">
    <property type="entry name" value="FCD"/>
    <property type="match status" value="1"/>
</dbReference>
<accession>Q3IH64</accession>
<gene>
    <name evidence="5" type="ordered locus">PSHAa1739</name>
</gene>
<dbReference type="KEGG" id="pha:PSHAa1739"/>
<dbReference type="InterPro" id="IPR011711">
    <property type="entry name" value="GntR_C"/>
</dbReference>
<dbReference type="CDD" id="cd07377">
    <property type="entry name" value="WHTH_GntR"/>
    <property type="match status" value="1"/>
</dbReference>
<dbReference type="PANTHER" id="PTHR43537">
    <property type="entry name" value="TRANSCRIPTIONAL REGULATOR, GNTR FAMILY"/>
    <property type="match status" value="1"/>
</dbReference>
<keyword evidence="6" id="KW-1185">Reference proteome</keyword>
<keyword evidence="1" id="KW-0805">Transcription regulation</keyword>
<dbReference type="GO" id="GO:0003677">
    <property type="term" value="F:DNA binding"/>
    <property type="evidence" value="ECO:0007669"/>
    <property type="project" value="UniProtKB-KW"/>
</dbReference>
<dbReference type="InterPro" id="IPR008920">
    <property type="entry name" value="TF_FadR/GntR_C"/>
</dbReference>
<dbReference type="InterPro" id="IPR036390">
    <property type="entry name" value="WH_DNA-bd_sf"/>
</dbReference>
<evidence type="ECO:0000313" key="5">
    <source>
        <dbReference type="EMBL" id="CAI86811.1"/>
    </source>
</evidence>
<evidence type="ECO:0000313" key="6">
    <source>
        <dbReference type="Proteomes" id="UP000006843"/>
    </source>
</evidence>
<keyword evidence="3" id="KW-0804">Transcription</keyword>
<dbReference type="SMART" id="SM00895">
    <property type="entry name" value="FCD"/>
    <property type="match status" value="1"/>
</dbReference>
<dbReference type="InterPro" id="IPR036388">
    <property type="entry name" value="WH-like_DNA-bd_sf"/>
</dbReference>
<name>Q3IH64_PSET1</name>
<evidence type="ECO:0000259" key="4">
    <source>
        <dbReference type="PROSITE" id="PS50949"/>
    </source>
</evidence>
<proteinExistence type="predicted"/>
<protein>
    <submittedName>
        <fullName evidence="5">Regulatory protein, GntR family</fullName>
    </submittedName>
</protein>
<dbReference type="SUPFAM" id="SSF48008">
    <property type="entry name" value="GntR ligand-binding domain-like"/>
    <property type="match status" value="1"/>
</dbReference>
<dbReference type="SMART" id="SM00345">
    <property type="entry name" value="HTH_GNTR"/>
    <property type="match status" value="1"/>
</dbReference>
<sequence>MKSEANLTSLLKGVILPISIIKLPINLRLQSRRKVALLIFYCGNIMNLQQFKSEDMKMKRRRRFWTIVEKLETAIDQGIYPVGTRLPAERELAEIHQVSRPTIREAIIALEVRERVEVKTGSGVFVTDTKKSESFAKPISAFELTQARALVEAEAAALSAATIQSEELALLKQTLDDMRIAETANAADQRFHEIIAQSTRNNAIVLTINNLWKLRLTEPEIISAHEDVCSQSNEQRIQEHTAIYEAIASHDSSAARKAMHNHFNRLINALFAASEAKALEEIKRKTDETRGLYSITHLTH</sequence>
<dbReference type="Gene3D" id="1.20.120.530">
    <property type="entry name" value="GntR ligand-binding domain-like"/>
    <property type="match status" value="1"/>
</dbReference>
<evidence type="ECO:0000256" key="3">
    <source>
        <dbReference type="ARBA" id="ARBA00023163"/>
    </source>
</evidence>
<dbReference type="Pfam" id="PF00392">
    <property type="entry name" value="GntR"/>
    <property type="match status" value="1"/>
</dbReference>
<evidence type="ECO:0000256" key="2">
    <source>
        <dbReference type="ARBA" id="ARBA00023125"/>
    </source>
</evidence>
<dbReference type="SUPFAM" id="SSF46785">
    <property type="entry name" value="Winged helix' DNA-binding domain"/>
    <property type="match status" value="1"/>
</dbReference>
<feature type="domain" description="HTH gntR-type" evidence="4">
    <location>
        <begin position="61"/>
        <end position="129"/>
    </location>
</feature>
<dbReference type="PANTHER" id="PTHR43537:SF5">
    <property type="entry name" value="UXU OPERON TRANSCRIPTIONAL REGULATOR"/>
    <property type="match status" value="1"/>
</dbReference>
<dbReference type="AlphaFoldDB" id="Q3IH64"/>
<organism evidence="5 6">
    <name type="scientific">Pseudoalteromonas translucida (strain TAC 125)</name>
    <dbReference type="NCBI Taxonomy" id="326442"/>
    <lineage>
        <taxon>Bacteria</taxon>
        <taxon>Pseudomonadati</taxon>
        <taxon>Pseudomonadota</taxon>
        <taxon>Gammaproteobacteria</taxon>
        <taxon>Alteromonadales</taxon>
        <taxon>Pseudoalteromonadaceae</taxon>
        <taxon>Pseudoalteromonas</taxon>
    </lineage>
</organism>
<dbReference type="eggNOG" id="COG2186">
    <property type="taxonomic scope" value="Bacteria"/>
</dbReference>